<organism evidence="2 3">
    <name type="scientific">Leisingera aquaemixtae</name>
    <dbReference type="NCBI Taxonomy" id="1396826"/>
    <lineage>
        <taxon>Bacteria</taxon>
        <taxon>Pseudomonadati</taxon>
        <taxon>Pseudomonadota</taxon>
        <taxon>Alphaproteobacteria</taxon>
        <taxon>Rhodobacterales</taxon>
        <taxon>Roseobacteraceae</taxon>
        <taxon>Leisingera</taxon>
    </lineage>
</organism>
<gene>
    <name evidence="2" type="ORF">PHA8399_00311</name>
</gene>
<dbReference type="STRING" id="1396826.PHA8399_00311"/>
<protein>
    <submittedName>
        <fullName evidence="2">Uncharacterized protein</fullName>
    </submittedName>
</protein>
<keyword evidence="1" id="KW-0812">Transmembrane</keyword>
<feature type="transmembrane region" description="Helical" evidence="1">
    <location>
        <begin position="67"/>
        <end position="84"/>
    </location>
</feature>
<evidence type="ECO:0000256" key="1">
    <source>
        <dbReference type="SAM" id="Phobius"/>
    </source>
</evidence>
<evidence type="ECO:0000313" key="3">
    <source>
        <dbReference type="Proteomes" id="UP000051326"/>
    </source>
</evidence>
<dbReference type="AlphaFoldDB" id="A0A0P1H5R6"/>
<evidence type="ECO:0000313" key="2">
    <source>
        <dbReference type="EMBL" id="CUH98198.1"/>
    </source>
</evidence>
<keyword evidence="1" id="KW-0472">Membrane</keyword>
<proteinExistence type="predicted"/>
<accession>A0A0P1H5R6</accession>
<name>A0A0P1H5R6_9RHOB</name>
<reference evidence="2 3" key="1">
    <citation type="submission" date="2015-09" db="EMBL/GenBank/DDBJ databases">
        <authorList>
            <consortium name="Swine Surveillance"/>
        </authorList>
    </citation>
    <scope>NUCLEOTIDE SEQUENCE [LARGE SCALE GENOMIC DNA]</scope>
    <source>
        <strain evidence="2 3">CECT 8399</strain>
    </source>
</reference>
<keyword evidence="1" id="KW-1133">Transmembrane helix</keyword>
<feature type="transmembrane region" description="Helical" evidence="1">
    <location>
        <begin position="6"/>
        <end position="23"/>
    </location>
</feature>
<dbReference type="RefSeq" id="WP_058284432.1">
    <property type="nucleotide sequence ID" value="NZ_CYSR01000002.1"/>
</dbReference>
<dbReference type="EMBL" id="CYSR01000002">
    <property type="protein sequence ID" value="CUH98198.1"/>
    <property type="molecule type" value="Genomic_DNA"/>
</dbReference>
<sequence>MAAVIAIWLAFGAAWLIGFYILARHRWHRLAKGLVLVWVAILIWLAVSRFEQNHEHDVRQVVLSLYFNGHLVYGLCAFIGWKLGQKRRWRRVLKSYFRRLAGG</sequence>
<dbReference type="Proteomes" id="UP000051326">
    <property type="component" value="Unassembled WGS sequence"/>
</dbReference>
<feature type="transmembrane region" description="Helical" evidence="1">
    <location>
        <begin position="30"/>
        <end position="47"/>
    </location>
</feature>